<dbReference type="GO" id="GO:0015627">
    <property type="term" value="C:type II protein secretion system complex"/>
    <property type="evidence" value="ECO:0007669"/>
    <property type="project" value="InterPro"/>
</dbReference>
<keyword evidence="14" id="KW-1185">Reference proteome</keyword>
<protein>
    <recommendedName>
        <fullName evidence="2">Type II secretion system protein H</fullName>
    </recommendedName>
    <alternativeName>
        <fullName evidence="10">General secretion pathway protein H</fullName>
    </alternativeName>
</protein>
<evidence type="ECO:0000256" key="8">
    <source>
        <dbReference type="ARBA" id="ARBA00023136"/>
    </source>
</evidence>
<dbReference type="OrthoDB" id="6120962at2"/>
<evidence type="ECO:0000256" key="1">
    <source>
        <dbReference type="ARBA" id="ARBA00004377"/>
    </source>
</evidence>
<reference evidence="13 14" key="1">
    <citation type="submission" date="2013-08" db="EMBL/GenBank/DDBJ databases">
        <title>Genomic analysis of Lysobacter defluvii.</title>
        <authorList>
            <person name="Wang Q."/>
            <person name="Wang G."/>
        </authorList>
    </citation>
    <scope>NUCLEOTIDE SEQUENCE [LARGE SCALE GENOMIC DNA]</scope>
    <source>
        <strain evidence="13 14">IMMIB APB-9</strain>
    </source>
</reference>
<dbReference type="PROSITE" id="PS00409">
    <property type="entry name" value="PROKAR_NTER_METHYL"/>
    <property type="match status" value="1"/>
</dbReference>
<accession>A0A0A0M8P6</accession>
<dbReference type="EMBL" id="AVBH01000018">
    <property type="protein sequence ID" value="KGO99398.1"/>
    <property type="molecule type" value="Genomic_DNA"/>
</dbReference>
<evidence type="ECO:0000256" key="4">
    <source>
        <dbReference type="ARBA" id="ARBA00022481"/>
    </source>
</evidence>
<dbReference type="RefSeq" id="WP_081677703.1">
    <property type="nucleotide sequence ID" value="NZ_AUHT01000005.1"/>
</dbReference>
<organism evidence="13 14">
    <name type="scientific">Lysobacter defluvii IMMIB APB-9 = DSM 18482</name>
    <dbReference type="NCBI Taxonomy" id="1385515"/>
    <lineage>
        <taxon>Bacteria</taxon>
        <taxon>Pseudomonadati</taxon>
        <taxon>Pseudomonadota</taxon>
        <taxon>Gammaproteobacteria</taxon>
        <taxon>Lysobacterales</taxon>
        <taxon>Lysobacteraceae</taxon>
        <taxon>Novilysobacter</taxon>
    </lineage>
</organism>
<dbReference type="GO" id="GO:0005886">
    <property type="term" value="C:plasma membrane"/>
    <property type="evidence" value="ECO:0007669"/>
    <property type="project" value="UniProtKB-SubCell"/>
</dbReference>
<keyword evidence="4" id="KW-0488">Methylation</keyword>
<dbReference type="InterPro" id="IPR012902">
    <property type="entry name" value="N_methyl_site"/>
</dbReference>
<dbReference type="Pfam" id="PF07963">
    <property type="entry name" value="N_methyl"/>
    <property type="match status" value="1"/>
</dbReference>
<dbReference type="GO" id="GO:0015628">
    <property type="term" value="P:protein secretion by the type II secretion system"/>
    <property type="evidence" value="ECO:0007669"/>
    <property type="project" value="InterPro"/>
</dbReference>
<dbReference type="InterPro" id="IPR022346">
    <property type="entry name" value="T2SS_GspH"/>
</dbReference>
<dbReference type="InterPro" id="IPR045584">
    <property type="entry name" value="Pilin-like"/>
</dbReference>
<keyword evidence="3" id="KW-1003">Cell membrane</keyword>
<evidence type="ECO:0000256" key="2">
    <source>
        <dbReference type="ARBA" id="ARBA00021549"/>
    </source>
</evidence>
<evidence type="ECO:0000259" key="12">
    <source>
        <dbReference type="Pfam" id="PF12019"/>
    </source>
</evidence>
<dbReference type="Proteomes" id="UP000030003">
    <property type="component" value="Unassembled WGS sequence"/>
</dbReference>
<keyword evidence="6 11" id="KW-0812">Transmembrane</keyword>
<keyword evidence="8 11" id="KW-0472">Membrane</keyword>
<dbReference type="AlphaFoldDB" id="A0A0A0M8P6"/>
<evidence type="ECO:0000256" key="10">
    <source>
        <dbReference type="ARBA" id="ARBA00030775"/>
    </source>
</evidence>
<comment type="subcellular location">
    <subcellularLocation>
        <location evidence="1">Cell inner membrane</location>
        <topology evidence="1">Single-pass membrane protein</topology>
    </subcellularLocation>
</comment>
<evidence type="ECO:0000313" key="13">
    <source>
        <dbReference type="EMBL" id="KGO99398.1"/>
    </source>
</evidence>
<evidence type="ECO:0000256" key="3">
    <source>
        <dbReference type="ARBA" id="ARBA00022475"/>
    </source>
</evidence>
<evidence type="ECO:0000256" key="11">
    <source>
        <dbReference type="SAM" id="Phobius"/>
    </source>
</evidence>
<evidence type="ECO:0000256" key="5">
    <source>
        <dbReference type="ARBA" id="ARBA00022519"/>
    </source>
</evidence>
<evidence type="ECO:0000256" key="6">
    <source>
        <dbReference type="ARBA" id="ARBA00022692"/>
    </source>
</evidence>
<gene>
    <name evidence="13" type="ORF">N791_08750</name>
</gene>
<dbReference type="NCBIfam" id="TIGR02532">
    <property type="entry name" value="IV_pilin_GFxxxE"/>
    <property type="match status" value="1"/>
</dbReference>
<feature type="transmembrane region" description="Helical" evidence="11">
    <location>
        <begin position="21"/>
        <end position="43"/>
    </location>
</feature>
<evidence type="ECO:0000256" key="9">
    <source>
        <dbReference type="ARBA" id="ARBA00025772"/>
    </source>
</evidence>
<feature type="domain" description="General secretion pathway GspH" evidence="12">
    <location>
        <begin position="58"/>
        <end position="173"/>
    </location>
</feature>
<name>A0A0A0M8P6_9GAMM</name>
<dbReference type="Gene3D" id="3.55.40.10">
    <property type="entry name" value="minor pseudopilin epsh domain"/>
    <property type="match status" value="1"/>
</dbReference>
<evidence type="ECO:0000313" key="14">
    <source>
        <dbReference type="Proteomes" id="UP000030003"/>
    </source>
</evidence>
<comment type="caution">
    <text evidence="13">The sequence shown here is derived from an EMBL/GenBank/DDBJ whole genome shotgun (WGS) entry which is preliminary data.</text>
</comment>
<dbReference type="SUPFAM" id="SSF54523">
    <property type="entry name" value="Pili subunits"/>
    <property type="match status" value="1"/>
</dbReference>
<evidence type="ECO:0000256" key="7">
    <source>
        <dbReference type="ARBA" id="ARBA00022989"/>
    </source>
</evidence>
<comment type="similarity">
    <text evidence="9">Belongs to the GSP H family.</text>
</comment>
<sequence length="183" mass="18906">MLERSLEARSAAARGRAGYSTGVTLIELMVTVAVLAVVAAIAFPSFRGVLHSNRVATATNEVVASFALARSEAVRSSQGAGICASTTGSGCDGTWADGLMVWADQDGDGQLTAGEPVLRFVALADGFDVDGPEQPFAFDGRGRRAGNSDALALQPADCDGGSHRRQITLSTTGQLRTTKGDCE</sequence>
<proteinExistence type="inferred from homology"/>
<keyword evidence="7 11" id="KW-1133">Transmembrane helix</keyword>
<dbReference type="Pfam" id="PF12019">
    <property type="entry name" value="GspH"/>
    <property type="match status" value="1"/>
</dbReference>
<dbReference type="eggNOG" id="COG4970">
    <property type="taxonomic scope" value="Bacteria"/>
</dbReference>
<keyword evidence="5" id="KW-0997">Cell inner membrane</keyword>
<dbReference type="STRING" id="1385515.GCA_000423325_00715"/>